<organism evidence="2 3">
    <name type="scientific">Pelobates cultripes</name>
    <name type="common">Western spadefoot toad</name>
    <dbReference type="NCBI Taxonomy" id="61616"/>
    <lineage>
        <taxon>Eukaryota</taxon>
        <taxon>Metazoa</taxon>
        <taxon>Chordata</taxon>
        <taxon>Craniata</taxon>
        <taxon>Vertebrata</taxon>
        <taxon>Euteleostomi</taxon>
        <taxon>Amphibia</taxon>
        <taxon>Batrachia</taxon>
        <taxon>Anura</taxon>
        <taxon>Pelobatoidea</taxon>
        <taxon>Pelobatidae</taxon>
        <taxon>Pelobates</taxon>
    </lineage>
</organism>
<feature type="coiled-coil region" evidence="1">
    <location>
        <begin position="1"/>
        <end position="35"/>
    </location>
</feature>
<keyword evidence="3" id="KW-1185">Reference proteome</keyword>
<protein>
    <submittedName>
        <fullName evidence="2">Uncharacterized protein</fullName>
    </submittedName>
</protein>
<reference evidence="2" key="1">
    <citation type="submission" date="2022-03" db="EMBL/GenBank/DDBJ databases">
        <authorList>
            <person name="Alioto T."/>
            <person name="Alioto T."/>
            <person name="Gomez Garrido J."/>
        </authorList>
    </citation>
    <scope>NUCLEOTIDE SEQUENCE</scope>
</reference>
<dbReference type="Proteomes" id="UP001295444">
    <property type="component" value="Chromosome 10"/>
</dbReference>
<dbReference type="EMBL" id="OW240921">
    <property type="protein sequence ID" value="CAH2319377.1"/>
    <property type="molecule type" value="Genomic_DNA"/>
</dbReference>
<sequence length="97" mass="10962">MEAMGSDVQQLNLRMTDLEEEREVMQAQITNLTSVIDSHLLQYAATQQHIDDLDNRSRRNNLGIRGMLGSQGENLSLLLTEVFNLILGTPKRHTNQA</sequence>
<name>A0AAD1T596_PELCU</name>
<gene>
    <name evidence="2" type="ORF">PECUL_23A030438</name>
</gene>
<accession>A0AAD1T596</accession>
<evidence type="ECO:0000313" key="2">
    <source>
        <dbReference type="EMBL" id="CAH2319377.1"/>
    </source>
</evidence>
<dbReference type="AlphaFoldDB" id="A0AAD1T596"/>
<keyword evidence="1" id="KW-0175">Coiled coil</keyword>
<evidence type="ECO:0000256" key="1">
    <source>
        <dbReference type="SAM" id="Coils"/>
    </source>
</evidence>
<evidence type="ECO:0000313" key="3">
    <source>
        <dbReference type="Proteomes" id="UP001295444"/>
    </source>
</evidence>
<proteinExistence type="predicted"/>